<keyword evidence="2" id="KW-0808">Transferase</keyword>
<dbReference type="SUPFAM" id="SSF56112">
    <property type="entry name" value="Protein kinase-like (PK-like)"/>
    <property type="match status" value="1"/>
</dbReference>
<evidence type="ECO:0000256" key="1">
    <source>
        <dbReference type="ARBA" id="ARBA00006529"/>
    </source>
</evidence>
<proteinExistence type="inferred from homology"/>
<dbReference type="Proteomes" id="UP001497512">
    <property type="component" value="Chromosome 8"/>
</dbReference>
<keyword evidence="5" id="KW-0067">ATP-binding</keyword>
<name>A0ABP0V5K3_9BRYO</name>
<gene>
    <name evidence="8" type="ORF">CSSPTR1EN2_LOCUS22577</name>
</gene>
<feature type="compositionally biased region" description="Low complexity" evidence="6">
    <location>
        <begin position="240"/>
        <end position="275"/>
    </location>
</feature>
<evidence type="ECO:0000256" key="5">
    <source>
        <dbReference type="ARBA" id="ARBA00022840"/>
    </source>
</evidence>
<dbReference type="PROSITE" id="PS50011">
    <property type="entry name" value="PROTEIN_KINASE_DOM"/>
    <property type="match status" value="1"/>
</dbReference>
<dbReference type="InterPro" id="IPR011009">
    <property type="entry name" value="Kinase-like_dom_sf"/>
</dbReference>
<dbReference type="Pfam" id="PF00069">
    <property type="entry name" value="Pkinase"/>
    <property type="match status" value="1"/>
</dbReference>
<feature type="region of interest" description="Disordered" evidence="6">
    <location>
        <begin position="231"/>
        <end position="276"/>
    </location>
</feature>
<feature type="domain" description="Protein kinase" evidence="7">
    <location>
        <begin position="1"/>
        <end position="198"/>
    </location>
</feature>
<evidence type="ECO:0000256" key="2">
    <source>
        <dbReference type="ARBA" id="ARBA00022679"/>
    </source>
</evidence>
<evidence type="ECO:0000256" key="3">
    <source>
        <dbReference type="ARBA" id="ARBA00022741"/>
    </source>
</evidence>
<evidence type="ECO:0000256" key="6">
    <source>
        <dbReference type="SAM" id="MobiDB-lite"/>
    </source>
</evidence>
<reference evidence="8" key="1">
    <citation type="submission" date="2024-02" db="EMBL/GenBank/DDBJ databases">
        <authorList>
            <consortium name="ELIXIR-Norway"/>
            <consortium name="Elixir Norway"/>
        </authorList>
    </citation>
    <scope>NUCLEOTIDE SEQUENCE</scope>
</reference>
<accession>A0ABP0V5K3</accession>
<feature type="compositionally biased region" description="Polar residues" evidence="6">
    <location>
        <begin position="336"/>
        <end position="350"/>
    </location>
</feature>
<evidence type="ECO:0000256" key="4">
    <source>
        <dbReference type="ARBA" id="ARBA00022777"/>
    </source>
</evidence>
<evidence type="ECO:0000313" key="9">
    <source>
        <dbReference type="Proteomes" id="UP001497512"/>
    </source>
</evidence>
<dbReference type="Gene3D" id="1.10.510.10">
    <property type="entry name" value="Transferase(Phosphotransferase) domain 1"/>
    <property type="match status" value="1"/>
</dbReference>
<dbReference type="InterPro" id="IPR050538">
    <property type="entry name" value="MAP_kinase_kinase_kinase"/>
</dbReference>
<organism evidence="8 9">
    <name type="scientific">Sphagnum troendelagicum</name>
    <dbReference type="NCBI Taxonomy" id="128251"/>
    <lineage>
        <taxon>Eukaryota</taxon>
        <taxon>Viridiplantae</taxon>
        <taxon>Streptophyta</taxon>
        <taxon>Embryophyta</taxon>
        <taxon>Bryophyta</taxon>
        <taxon>Sphagnophytina</taxon>
        <taxon>Sphagnopsida</taxon>
        <taxon>Sphagnales</taxon>
        <taxon>Sphagnaceae</taxon>
        <taxon>Sphagnum</taxon>
    </lineage>
</organism>
<dbReference type="PANTHER" id="PTHR48016:SF56">
    <property type="entry name" value="MAPKK KINASE"/>
    <property type="match status" value="1"/>
</dbReference>
<keyword evidence="9" id="KW-1185">Reference proteome</keyword>
<evidence type="ECO:0000313" key="8">
    <source>
        <dbReference type="EMBL" id="CAK9235159.1"/>
    </source>
</evidence>
<protein>
    <recommendedName>
        <fullName evidence="7">Protein kinase domain-containing protein</fullName>
    </recommendedName>
</protein>
<sequence>MVDNKGCIKLADFGASKKVVQLATISEAKSMKGTPYWMAPEVIRQTGHNWQANSVACTVIEMATGQPPWSQQFQRDDSEDIQQQAAADGHLQQQEANRGNTELQSVKGTWRQIGQDSWKPTGVLEKGSSFSFRGSPYSEDLLLMEILQAWRPQNVSIVSGRGDGLCSSRRKMEVTESKIRAFLDERALELKRLQTPLYEELYETSMRSSEIPASTGPAESFIAPLNPAIAKQQTHSPSKSPGSLRGRSIGIRSSQESDTSASSGSPSGTGAPSPSVNCSPLLEIPLARLNEWKGLINDRQQPLLSPRLSSSECQRLWKEELEQELRMKREEKQKQLAKQGSPMSAPNSKGLQRPASRLATASQI</sequence>
<keyword evidence="4" id="KW-0418">Kinase</keyword>
<evidence type="ECO:0000259" key="7">
    <source>
        <dbReference type="PROSITE" id="PS50011"/>
    </source>
</evidence>
<dbReference type="PANTHER" id="PTHR48016">
    <property type="entry name" value="MAP KINASE KINASE KINASE SSK2-RELATED-RELATED"/>
    <property type="match status" value="1"/>
</dbReference>
<keyword evidence="3" id="KW-0547">Nucleotide-binding</keyword>
<feature type="region of interest" description="Disordered" evidence="6">
    <location>
        <begin position="327"/>
        <end position="364"/>
    </location>
</feature>
<dbReference type="InterPro" id="IPR000719">
    <property type="entry name" value="Prot_kinase_dom"/>
</dbReference>
<dbReference type="EMBL" id="OZ019900">
    <property type="protein sequence ID" value="CAK9235159.1"/>
    <property type="molecule type" value="Genomic_DNA"/>
</dbReference>
<comment type="similarity">
    <text evidence="1">Belongs to the protein kinase superfamily. STE Ser/Thr protein kinase family. MAP kinase kinase kinase subfamily.</text>
</comment>